<dbReference type="STRING" id="113540.ENSSFOP00015006458"/>
<dbReference type="FunFam" id="3.30.40.10:FF:000056">
    <property type="entry name" value="Putative E3 ubiquitin-protein ligase NEURL1B"/>
    <property type="match status" value="1"/>
</dbReference>
<dbReference type="Pfam" id="PF07177">
    <property type="entry name" value="Neuralized"/>
    <property type="match status" value="1"/>
</dbReference>
<dbReference type="SUPFAM" id="SSF57850">
    <property type="entry name" value="RING/U-box"/>
    <property type="match status" value="1"/>
</dbReference>
<dbReference type="PROSITE" id="PS50089">
    <property type="entry name" value="ZF_RING_2"/>
    <property type="match status" value="1"/>
</dbReference>
<dbReference type="InterPro" id="IPR013083">
    <property type="entry name" value="Znf_RING/FYVE/PHD"/>
</dbReference>
<accession>A0A0P7UYU5</accession>
<evidence type="ECO:0000256" key="1">
    <source>
        <dbReference type="ARBA" id="ARBA00022723"/>
    </source>
</evidence>
<dbReference type="Gene3D" id="2.60.120.920">
    <property type="match status" value="1"/>
</dbReference>
<dbReference type="PANTHER" id="PTHR12429">
    <property type="entry name" value="NEURALIZED"/>
    <property type="match status" value="1"/>
</dbReference>
<keyword evidence="1" id="KW-0479">Metal-binding</keyword>
<dbReference type="GO" id="GO:0045746">
    <property type="term" value="P:negative regulation of Notch signaling pathway"/>
    <property type="evidence" value="ECO:0007669"/>
    <property type="project" value="TreeGrafter"/>
</dbReference>
<dbReference type="Proteomes" id="UP000034805">
    <property type="component" value="Unassembled WGS sequence"/>
</dbReference>
<proteinExistence type="predicted"/>
<evidence type="ECO:0008006" key="10">
    <source>
        <dbReference type="Google" id="ProtNLM"/>
    </source>
</evidence>
<evidence type="ECO:0000313" key="9">
    <source>
        <dbReference type="Proteomes" id="UP000034805"/>
    </source>
</evidence>
<dbReference type="AlphaFoldDB" id="A0A0P7UYU5"/>
<keyword evidence="3" id="KW-0862">Zinc</keyword>
<keyword evidence="2 4" id="KW-0863">Zinc-finger</keyword>
<dbReference type="GO" id="GO:0005886">
    <property type="term" value="C:plasma membrane"/>
    <property type="evidence" value="ECO:0007669"/>
    <property type="project" value="TreeGrafter"/>
</dbReference>
<gene>
    <name evidence="8" type="ORF">Z043_114555</name>
</gene>
<dbReference type="InterPro" id="IPR001841">
    <property type="entry name" value="Znf_RING"/>
</dbReference>
<evidence type="ECO:0000256" key="2">
    <source>
        <dbReference type="ARBA" id="ARBA00022771"/>
    </source>
</evidence>
<dbReference type="EMBL" id="JARO02005357">
    <property type="protein sequence ID" value="KPP66903.1"/>
    <property type="molecule type" value="Genomic_DNA"/>
</dbReference>
<feature type="domain" description="NHR" evidence="7">
    <location>
        <begin position="210"/>
        <end position="364"/>
    </location>
</feature>
<evidence type="ECO:0000256" key="4">
    <source>
        <dbReference type="PROSITE-ProRule" id="PRU00175"/>
    </source>
</evidence>
<dbReference type="PROSITE" id="PS51065">
    <property type="entry name" value="NHR"/>
    <property type="match status" value="1"/>
</dbReference>
<sequence length="491" mass="52989">MNANPKTLPHSPAAPSPQTRSLSSGYAVTPIIGRGVKQGITVFLLDSYGAPAPCPRRVEKTQTIAASAQDVSDPAAPETVLSDSGLILSHRRAAEAEIREVPFSSRLNVCRFADESKISLFSRTTIIFPQRSRLRDSEIVPPDCLRPRSFTTVRRSSLRREADESRLSVSLCDLNLQEERLHLASSACPIPQNSLNSQQSNLLPPHLDGDLHFHQVHGAHVRALDEQTVAHSEHGREERTLVFTSRPLRAGETVFVKVTKSSPSRSGSLSYGVTSCDPGILRPSDLPYNPESLVDRKEFWAVCRVPTPLQSSDILGFLITKDGEVILSHNGTSAGMQVCVDNSRPLWMFFGLHGAVTQLRILGSTYQADTRGPSAPSSPSSIPNTPTGLCGGGSDTTLNSSCPGAFCGSAGGTTPSSPISLPKSPTFPSGSGSWSDECSICYENMVDTVIYACGHMCLCYTCGLKLKKMANACCPICRRTIKDIIKTYRST</sequence>
<dbReference type="GO" id="GO:0014069">
    <property type="term" value="C:postsynaptic density"/>
    <property type="evidence" value="ECO:0007669"/>
    <property type="project" value="TreeGrafter"/>
</dbReference>
<evidence type="ECO:0000313" key="8">
    <source>
        <dbReference type="EMBL" id="KPP66903.1"/>
    </source>
</evidence>
<feature type="domain" description="RING-type" evidence="6">
    <location>
        <begin position="438"/>
        <end position="478"/>
    </location>
</feature>
<dbReference type="FunFam" id="2.60.120.920:FF:000022">
    <property type="entry name" value="E3 ubiquitin-protein ligase NEURL1 isoform X2"/>
    <property type="match status" value="1"/>
</dbReference>
<dbReference type="InterPro" id="IPR037962">
    <property type="entry name" value="Neuralized"/>
</dbReference>
<dbReference type="Pfam" id="PF13920">
    <property type="entry name" value="zf-C3HC4_3"/>
    <property type="match status" value="1"/>
</dbReference>
<evidence type="ECO:0000259" key="7">
    <source>
        <dbReference type="PROSITE" id="PS51065"/>
    </source>
</evidence>
<feature type="region of interest" description="Disordered" evidence="5">
    <location>
        <begin position="1"/>
        <end position="22"/>
    </location>
</feature>
<protein>
    <recommendedName>
        <fullName evidence="10">E3 ubiquitin-protein ligase NEURL1-like</fullName>
    </recommendedName>
</protein>
<dbReference type="Gene3D" id="3.30.40.10">
    <property type="entry name" value="Zinc/RING finger domain, C3HC4 (zinc finger)"/>
    <property type="match status" value="1"/>
</dbReference>
<dbReference type="SMART" id="SM00588">
    <property type="entry name" value="NEUZ"/>
    <property type="match status" value="1"/>
</dbReference>
<name>A0A0P7UYU5_SCLFO</name>
<dbReference type="GO" id="GO:0061630">
    <property type="term" value="F:ubiquitin protein ligase activity"/>
    <property type="evidence" value="ECO:0007669"/>
    <property type="project" value="TreeGrafter"/>
</dbReference>
<evidence type="ECO:0000256" key="5">
    <source>
        <dbReference type="SAM" id="MobiDB-lite"/>
    </source>
</evidence>
<dbReference type="InterPro" id="IPR006573">
    <property type="entry name" value="NHR_dom"/>
</dbReference>
<comment type="caution">
    <text evidence="8">The sequence shown here is derived from an EMBL/GenBank/DDBJ whole genome shotgun (WGS) entry which is preliminary data.</text>
</comment>
<dbReference type="PANTHER" id="PTHR12429:SF13">
    <property type="entry name" value="E3 UBIQUITIN-PROTEIN LIGASE NEURL1"/>
    <property type="match status" value="1"/>
</dbReference>
<evidence type="ECO:0000256" key="3">
    <source>
        <dbReference type="ARBA" id="ARBA00022833"/>
    </source>
</evidence>
<dbReference type="GO" id="GO:0008270">
    <property type="term" value="F:zinc ion binding"/>
    <property type="evidence" value="ECO:0007669"/>
    <property type="project" value="UniProtKB-KW"/>
</dbReference>
<organism evidence="8 9">
    <name type="scientific">Scleropages formosus</name>
    <name type="common">Asian bonytongue</name>
    <name type="synonym">Osteoglossum formosum</name>
    <dbReference type="NCBI Taxonomy" id="113540"/>
    <lineage>
        <taxon>Eukaryota</taxon>
        <taxon>Metazoa</taxon>
        <taxon>Chordata</taxon>
        <taxon>Craniata</taxon>
        <taxon>Vertebrata</taxon>
        <taxon>Euteleostomi</taxon>
        <taxon>Actinopterygii</taxon>
        <taxon>Neopterygii</taxon>
        <taxon>Teleostei</taxon>
        <taxon>Osteoglossocephala</taxon>
        <taxon>Osteoglossomorpha</taxon>
        <taxon>Osteoglossiformes</taxon>
        <taxon>Osteoglossidae</taxon>
        <taxon>Scleropages</taxon>
    </lineage>
</organism>
<reference evidence="8 9" key="1">
    <citation type="submission" date="2015-08" db="EMBL/GenBank/DDBJ databases">
        <title>The genome of the Asian arowana (Scleropages formosus).</title>
        <authorList>
            <person name="Tan M.H."/>
            <person name="Gan H.M."/>
            <person name="Croft L.J."/>
            <person name="Austin C.M."/>
        </authorList>
    </citation>
    <scope>NUCLEOTIDE SEQUENCE [LARGE SCALE GENOMIC DNA]</scope>
    <source>
        <strain evidence="8">Aro1</strain>
    </source>
</reference>
<evidence type="ECO:0000259" key="6">
    <source>
        <dbReference type="PROSITE" id="PS50089"/>
    </source>
</evidence>
<dbReference type="InterPro" id="IPR043136">
    <property type="entry name" value="B30.2/SPRY_sf"/>
</dbReference>